<dbReference type="Proteomes" id="UP000017786">
    <property type="component" value="Chromosome"/>
</dbReference>
<proteinExistence type="predicted"/>
<name>U5X277_MYCKA</name>
<protein>
    <submittedName>
        <fullName evidence="1">Uncharacterized protein</fullName>
    </submittedName>
</protein>
<accession>U5X277</accession>
<dbReference type="KEGG" id="mkn:MKAN_24150"/>
<evidence type="ECO:0000313" key="2">
    <source>
        <dbReference type="Proteomes" id="UP000017786"/>
    </source>
</evidence>
<dbReference type="AlphaFoldDB" id="U5X277"/>
<dbReference type="HOGENOM" id="CLU_2667165_0_0_11"/>
<organism evidence="1 2">
    <name type="scientific">Mycobacterium kansasii ATCC 12478</name>
    <dbReference type="NCBI Taxonomy" id="557599"/>
    <lineage>
        <taxon>Bacteria</taxon>
        <taxon>Bacillati</taxon>
        <taxon>Actinomycetota</taxon>
        <taxon>Actinomycetes</taxon>
        <taxon>Mycobacteriales</taxon>
        <taxon>Mycobacteriaceae</taxon>
        <taxon>Mycobacterium</taxon>
    </lineage>
</organism>
<evidence type="ECO:0000313" key="1">
    <source>
        <dbReference type="EMBL" id="AGZ54450.1"/>
    </source>
</evidence>
<gene>
    <name evidence="1" type="ORF">MKAN_24150</name>
</gene>
<sequence>MSDRSIHQQQGLIRRGRAMDDVRTDMQLADDVFVQAVSDDALEAAAGSRWIGSKKTDAGSAWCCGDETILHTCGG</sequence>
<dbReference type="EMBL" id="CP006835">
    <property type="protein sequence ID" value="AGZ54450.1"/>
    <property type="molecule type" value="Genomic_DNA"/>
</dbReference>
<reference evidence="1 2" key="1">
    <citation type="submission" date="2013-10" db="EMBL/GenBank/DDBJ databases">
        <title>Genome sequence of Mycobacterium kansasii.</title>
        <authorList>
            <consortium name="McGill University Mycobacterium genome consortium"/>
            <person name="Veyrier F.J."/>
            <person name="Behr M.A."/>
        </authorList>
    </citation>
    <scope>NUCLEOTIDE SEQUENCE [LARGE SCALE GENOMIC DNA]</scope>
    <source>
        <strain evidence="1 2">ATCC 12478</strain>
    </source>
</reference>